<name>A0ABT9LD54_STRGD</name>
<keyword evidence="5" id="KW-1185">Reference proteome</keyword>
<feature type="region of interest" description="Disordered" evidence="1">
    <location>
        <begin position="268"/>
        <end position="299"/>
    </location>
</feature>
<dbReference type="InterPro" id="IPR045351">
    <property type="entry name" value="DUF6531"/>
</dbReference>
<reference evidence="4 5" key="1">
    <citation type="submission" date="2023-07" db="EMBL/GenBank/DDBJ databases">
        <title>Sequencing the genomes of 1000 actinobacteria strains.</title>
        <authorList>
            <person name="Klenk H.-P."/>
        </authorList>
    </citation>
    <scope>NUCLEOTIDE SEQUENCE [LARGE SCALE GENOMIC DNA]</scope>
    <source>
        <strain evidence="4 5">DSM 40229</strain>
    </source>
</reference>
<protein>
    <submittedName>
        <fullName evidence="4">RHS repeat-associated protein</fullName>
    </submittedName>
</protein>
<feature type="region of interest" description="Disordered" evidence="1">
    <location>
        <begin position="339"/>
        <end position="412"/>
    </location>
</feature>
<feature type="domain" description="Outer membrane channel protein CpnT-like N-terminal" evidence="3">
    <location>
        <begin position="30"/>
        <end position="158"/>
    </location>
</feature>
<dbReference type="NCBIfam" id="TIGR01643">
    <property type="entry name" value="YD_repeat_2x"/>
    <property type="match status" value="13"/>
</dbReference>
<dbReference type="InterPro" id="IPR022385">
    <property type="entry name" value="Rhs_assc_core"/>
</dbReference>
<organism evidence="4 5">
    <name type="scientific">Streptomyces griseoviridis</name>
    <dbReference type="NCBI Taxonomy" id="45398"/>
    <lineage>
        <taxon>Bacteria</taxon>
        <taxon>Bacillati</taxon>
        <taxon>Actinomycetota</taxon>
        <taxon>Actinomycetes</taxon>
        <taxon>Kitasatosporales</taxon>
        <taxon>Streptomycetaceae</taxon>
        <taxon>Streptomyces</taxon>
    </lineage>
</organism>
<feature type="compositionally biased region" description="Basic and acidic residues" evidence="1">
    <location>
        <begin position="342"/>
        <end position="363"/>
    </location>
</feature>
<feature type="domain" description="DUF6531" evidence="2">
    <location>
        <begin position="410"/>
        <end position="477"/>
    </location>
</feature>
<gene>
    <name evidence="4" type="ORF">J2S47_002055</name>
</gene>
<dbReference type="Pfam" id="PF20148">
    <property type="entry name" value="DUF6531"/>
    <property type="match status" value="1"/>
</dbReference>
<sequence length="1574" mass="169268">MPAVDGAGTGDLMGVTLPGYLDEALDLIGVSWPNVDEDDYREMAQAMRGFADDVDDGAADAHAAIADLTGANEGLAVQALEKHWSKVKDTHLANLAEAGRLAATALDGVAVLIEGAKLAAIAQLGILAAEIAAAVAASPVTLGLSALGGLAATQATRIAVKRIFQEVCEEVASRVIETAMGPVYQALGSMAGDLVVQVGGRALGVRNGVELGQTAQAGRQGLSEGVDSAKAGVDGAMKLAGANGGGSSPAGAGGGRFSMDPDAYDRAGTRLAGAGGKIRDRAGGKLSRARSTQGRTKGRDAIADAANAMLDQVIDGIETGVKRSARHLDDSMTGGLKRMATNHRENDDRIADGLKGLSRRDGGSDTGPRAGAGSGDGRGTASGTTPGHGREQVRNPREAGRPRESVCSGGEPVDMATGRMFIEQMDVSLPGSLPLLFKRSFESGYRAGRWMGPRWVCAFDERLEIDAEGVVYLSADRFTQAYPHPAPGEATRATAGVRQELAIDAPSGDYLLTDPATGLVREFTRRPDGATALLTRIRDRSGHHVDFAYDADGAPRSMTHSGGYRVLVTVEGDRITALRLAEAGEDGQDVPLVEYGYADGHLHTVYNSSGLPLRFDNDAYGRVLSWTDRNGTQYRYAYDESDRVVEEGGADGSLRFRFTYGAPDPVTGVRVHTETNALGHSTRYEVNEHAQIVAETDPLGNTTRFERDEYDRLVSQTDPLGRTTRLAYDDAGELVSVVRPDGEQSTALYFGDAHRPTRIVRPGDRTWHQTFDEAGRRTSVTDPTGATTRYGYDASGHLASVTDALGHTTLVRCDAAGMPIEVTDPAGATSRYDRDAFGRVVAVTDQLGGVTRLTWTVEGRLTSYTSPDGAVRTWSHDAEGNLLTHTDRAGRVTAFEYTPFETVAARTDPDGTRLTFGYDAHMQLVSVTNAVGQSWQYRYDAAGRLVSETDFHGRTVGYELDAAGDVVTRTAPTGQRVRYGYDILGRLVEKDCDGAVTTYAYDPAGHLIRATGPDADLRRTVDPLGRLLTETVNGRTLTHTLDAVGRRAGRLTPGGHHSAWTYDRAGRRTSLITTGGRLDFAHDAAGHECERVLDGRLTLHSTWDTEHRLTGQVLRSDPTVLQSRAFTYRVDGALTGVDDQLNGARTFQLDTAGRVTGVRAATWSERYAYDPAGNLTEAHWPATGPGEAAVGARTHTGTELESAGRVRYAYDAAGRTTLRRLTRLSRKPATWHYTWDAENRLTHVTTPDGIRWVYRYDPFGRRIAKHRLADDGVTVVERTEFTWDGSTLAEQTTHAPGLPGPYTMSWDHKGRHPLAQTETITTPATADTPQDRIDRRFFAIVTDLIGSPTELVDTATGAIAWRTVPTLWGDTTWPSDSTTTTPLRFPGQYFDPETGLHYNLNRYYDPATARYTTPDPLGLSPSPNPDAYVHNPLTWCDPLGLMPDDGADLKKQLMDLGKQRIHDVAAGMEQGGYPPGAYTVGRDRTTGQVYYGESGPESGHHKSVIEAMPAESQRDDGRPPGVCGEPRMFTHAIEDGADPKNIDLVTVNPKGKKFKMCKNCATWVPGFGGEVLTG</sequence>
<dbReference type="InterPro" id="IPR031325">
    <property type="entry name" value="RHS_repeat"/>
</dbReference>
<dbReference type="InterPro" id="IPR006530">
    <property type="entry name" value="YD"/>
</dbReference>
<evidence type="ECO:0000259" key="3">
    <source>
        <dbReference type="Pfam" id="PF25547"/>
    </source>
</evidence>
<dbReference type="InterPro" id="IPR057746">
    <property type="entry name" value="CpnT-like_N"/>
</dbReference>
<dbReference type="GeneID" id="91550996"/>
<feature type="compositionally biased region" description="Gly residues" evidence="1">
    <location>
        <begin position="370"/>
        <end position="380"/>
    </location>
</feature>
<accession>A0ABT9LD54</accession>
<dbReference type="RefSeq" id="WP_189413043.1">
    <property type="nucleotide sequence ID" value="NZ_BMSM01000001.1"/>
</dbReference>
<evidence type="ECO:0000259" key="2">
    <source>
        <dbReference type="Pfam" id="PF20148"/>
    </source>
</evidence>
<dbReference type="Proteomes" id="UP001231675">
    <property type="component" value="Unassembled WGS sequence"/>
</dbReference>
<evidence type="ECO:0000313" key="5">
    <source>
        <dbReference type="Proteomes" id="UP001231675"/>
    </source>
</evidence>
<dbReference type="NCBIfam" id="TIGR03696">
    <property type="entry name" value="Rhs_assc_core"/>
    <property type="match status" value="1"/>
</dbReference>
<feature type="compositionally biased region" description="Basic and acidic residues" evidence="1">
    <location>
        <begin position="388"/>
        <end position="404"/>
    </location>
</feature>
<dbReference type="PRINTS" id="PR00394">
    <property type="entry name" value="RHSPROTEIN"/>
</dbReference>
<dbReference type="InterPro" id="IPR050708">
    <property type="entry name" value="T6SS_VgrG/RHS"/>
</dbReference>
<dbReference type="Pfam" id="PF25547">
    <property type="entry name" value="WXG100_2"/>
    <property type="match status" value="1"/>
</dbReference>
<dbReference type="PANTHER" id="PTHR32305:SF15">
    <property type="entry name" value="PROTEIN RHSA-RELATED"/>
    <property type="match status" value="1"/>
</dbReference>
<dbReference type="EMBL" id="JAURUD010000001">
    <property type="protein sequence ID" value="MDP9681553.1"/>
    <property type="molecule type" value="Genomic_DNA"/>
</dbReference>
<dbReference type="Pfam" id="PF05593">
    <property type="entry name" value="RHS_repeat"/>
    <property type="match status" value="9"/>
</dbReference>
<evidence type="ECO:0000256" key="1">
    <source>
        <dbReference type="SAM" id="MobiDB-lite"/>
    </source>
</evidence>
<dbReference type="PANTHER" id="PTHR32305">
    <property type="match status" value="1"/>
</dbReference>
<proteinExistence type="predicted"/>
<evidence type="ECO:0000313" key="4">
    <source>
        <dbReference type="EMBL" id="MDP9681553.1"/>
    </source>
</evidence>
<dbReference type="Gene3D" id="2.180.10.10">
    <property type="entry name" value="RHS repeat-associated core"/>
    <property type="match status" value="2"/>
</dbReference>
<comment type="caution">
    <text evidence="4">The sequence shown here is derived from an EMBL/GenBank/DDBJ whole genome shotgun (WGS) entry which is preliminary data.</text>
</comment>